<dbReference type="GO" id="GO:0052689">
    <property type="term" value="F:carboxylic ester hydrolase activity"/>
    <property type="evidence" value="ECO:0007669"/>
    <property type="project" value="UniProtKB-KW"/>
</dbReference>
<reference evidence="10 11" key="1">
    <citation type="submission" date="2018-08" db="EMBL/GenBank/DDBJ databases">
        <title>Henriciella mobilis sp. nov., isolated from seawater.</title>
        <authorList>
            <person name="Cheng H."/>
            <person name="Wu Y.-H."/>
            <person name="Xu X.-W."/>
            <person name="Guo L.-L."/>
        </authorList>
    </citation>
    <scope>NUCLEOTIDE SEQUENCE [LARGE SCALE GENOMIC DNA]</scope>
    <source>
        <strain evidence="10 11">JN25</strain>
    </source>
</reference>
<dbReference type="AlphaFoldDB" id="A0A399R948"/>
<dbReference type="InterPro" id="IPR011118">
    <property type="entry name" value="Tannase/feruloyl_esterase"/>
</dbReference>
<dbReference type="GO" id="GO:0046872">
    <property type="term" value="F:metal ion binding"/>
    <property type="evidence" value="ECO:0007669"/>
    <property type="project" value="UniProtKB-KW"/>
</dbReference>
<dbReference type="PANTHER" id="PTHR33938:SF15">
    <property type="entry name" value="FERULOYL ESTERASE B-RELATED"/>
    <property type="match status" value="1"/>
</dbReference>
<comment type="similarity">
    <text evidence="1">Belongs to the tannase family.</text>
</comment>
<keyword evidence="6" id="KW-0106">Calcium</keyword>
<dbReference type="InterPro" id="IPR029058">
    <property type="entry name" value="AB_hydrolase_fold"/>
</dbReference>
<feature type="chain" id="PRO_5017334178" evidence="9">
    <location>
        <begin position="31"/>
        <end position="505"/>
    </location>
</feature>
<evidence type="ECO:0000256" key="5">
    <source>
        <dbReference type="ARBA" id="ARBA00022801"/>
    </source>
</evidence>
<evidence type="ECO:0000256" key="2">
    <source>
        <dbReference type="ARBA" id="ARBA00022487"/>
    </source>
</evidence>
<dbReference type="PANTHER" id="PTHR33938">
    <property type="entry name" value="FERULOYL ESTERASE B-RELATED"/>
    <property type="match status" value="1"/>
</dbReference>
<evidence type="ECO:0000256" key="1">
    <source>
        <dbReference type="ARBA" id="ARBA00006249"/>
    </source>
</evidence>
<dbReference type="OrthoDB" id="7197884at2"/>
<accession>A0A399R948</accession>
<evidence type="ECO:0000256" key="3">
    <source>
        <dbReference type="ARBA" id="ARBA00022723"/>
    </source>
</evidence>
<evidence type="ECO:0000256" key="8">
    <source>
        <dbReference type="SAM" id="MobiDB-lite"/>
    </source>
</evidence>
<comment type="caution">
    <text evidence="10">The sequence shown here is derived from an EMBL/GenBank/DDBJ whole genome shotgun (WGS) entry which is preliminary data.</text>
</comment>
<dbReference type="Gene3D" id="3.40.50.1820">
    <property type="entry name" value="alpha/beta hydrolase"/>
    <property type="match status" value="1"/>
</dbReference>
<evidence type="ECO:0000313" key="10">
    <source>
        <dbReference type="EMBL" id="RIJ27204.1"/>
    </source>
</evidence>
<keyword evidence="7" id="KW-1015">Disulfide bond</keyword>
<dbReference type="RefSeq" id="WP_119377317.1">
    <property type="nucleotide sequence ID" value="NZ_QWFX01000014.1"/>
</dbReference>
<dbReference type="SUPFAM" id="SSF53474">
    <property type="entry name" value="alpha/beta-Hydrolases"/>
    <property type="match status" value="1"/>
</dbReference>
<dbReference type="EMBL" id="QWFX01000014">
    <property type="protein sequence ID" value="RIJ27204.1"/>
    <property type="molecule type" value="Genomic_DNA"/>
</dbReference>
<feature type="region of interest" description="Disordered" evidence="8">
    <location>
        <begin position="486"/>
        <end position="505"/>
    </location>
</feature>
<evidence type="ECO:0000256" key="7">
    <source>
        <dbReference type="ARBA" id="ARBA00023157"/>
    </source>
</evidence>
<evidence type="ECO:0000256" key="6">
    <source>
        <dbReference type="ARBA" id="ARBA00022837"/>
    </source>
</evidence>
<evidence type="ECO:0000256" key="9">
    <source>
        <dbReference type="SAM" id="SignalP"/>
    </source>
</evidence>
<feature type="signal peptide" evidence="9">
    <location>
        <begin position="1"/>
        <end position="30"/>
    </location>
</feature>
<keyword evidence="3" id="KW-0479">Metal-binding</keyword>
<organism evidence="10 11">
    <name type="scientific">Henriciella mobilis</name>
    <dbReference type="NCBI Taxonomy" id="2305467"/>
    <lineage>
        <taxon>Bacteria</taxon>
        <taxon>Pseudomonadati</taxon>
        <taxon>Pseudomonadota</taxon>
        <taxon>Alphaproteobacteria</taxon>
        <taxon>Hyphomonadales</taxon>
        <taxon>Hyphomonadaceae</taxon>
        <taxon>Henriciella</taxon>
    </lineage>
</organism>
<keyword evidence="5 10" id="KW-0378">Hydrolase</keyword>
<keyword evidence="11" id="KW-1185">Reference proteome</keyword>
<sequence length="505" mass="54482">MRRARRSIAGPMSGGMIAAFAALCGMPACAAPDRTQADPARPLATDSSCESLRRYQDKDVTVLEVGTADPETGLCRVEGVVTPVPGSRIGFLLFLPSSENWNGRLKMFGNGGYSSDMPLEALETVAGQGYVTVATDTGHKGDDPAFAVGYPEALTDWAHRAVHVTLQAASGMAEAYYAEAPRYRYFEGCSTGGHQALSEVQRYPDDFDGVIAGAPGHNRIRLNTAFLSQFLVNRDPGAPATPILPKEALPLLASASQKACDSDPSTPYIDDPLSCDFDPGVLLCEAGSEADQCLTARQVEVARKMYAGTRDPETGDLIYPPWLPGSEAGGPVPEHFPGWSLYWADPRRGDVPARQSFWRFWVFDDPSWTWRDADLGRDVALALEKLGDTVDATDPDLSAFAARGGKLLHYHGLADPVVSPLDSINYHASVTARLGEMTSDFYRLFLLPGVEHCGGGTGPFHFDRQALIEAWVERGESPDTLNLTYEETGTGGPFSIRSHSTENGD</sequence>
<evidence type="ECO:0000313" key="11">
    <source>
        <dbReference type="Proteomes" id="UP000266385"/>
    </source>
</evidence>
<dbReference type="Proteomes" id="UP000266385">
    <property type="component" value="Unassembled WGS sequence"/>
</dbReference>
<gene>
    <name evidence="10" type="ORF">D1223_15375</name>
</gene>
<dbReference type="Pfam" id="PF07519">
    <property type="entry name" value="Tannase"/>
    <property type="match status" value="1"/>
</dbReference>
<evidence type="ECO:0000256" key="4">
    <source>
        <dbReference type="ARBA" id="ARBA00022729"/>
    </source>
</evidence>
<name>A0A399R948_9PROT</name>
<keyword evidence="2" id="KW-0719">Serine esterase</keyword>
<protein>
    <submittedName>
        <fullName evidence="10">Tannase/feruloyl esterase family alpha/beta hydrolase</fullName>
    </submittedName>
</protein>
<proteinExistence type="inferred from homology"/>
<keyword evidence="4 9" id="KW-0732">Signal</keyword>